<dbReference type="InterPro" id="IPR050317">
    <property type="entry name" value="Plant_Fungal_Acyltransferase"/>
</dbReference>
<dbReference type="Gene3D" id="3.30.559.10">
    <property type="entry name" value="Chloramphenicol acetyltransferase-like domain"/>
    <property type="match status" value="2"/>
</dbReference>
<dbReference type="PANTHER" id="PTHR31642">
    <property type="entry name" value="TRICHOTHECENE 3-O-ACETYLTRANSFERASE"/>
    <property type="match status" value="1"/>
</dbReference>
<dbReference type="GO" id="GO:0016747">
    <property type="term" value="F:acyltransferase activity, transferring groups other than amino-acyl groups"/>
    <property type="evidence" value="ECO:0007669"/>
    <property type="project" value="TreeGrafter"/>
</dbReference>
<keyword evidence="4" id="KW-1185">Reference proteome</keyword>
<reference evidence="3" key="1">
    <citation type="journal article" date="2020" name="Stud. Mycol.">
        <title>101 Dothideomycetes genomes: a test case for predicting lifestyles and emergence of pathogens.</title>
        <authorList>
            <person name="Haridas S."/>
            <person name="Albert R."/>
            <person name="Binder M."/>
            <person name="Bloem J."/>
            <person name="Labutti K."/>
            <person name="Salamov A."/>
            <person name="Andreopoulos B."/>
            <person name="Baker S."/>
            <person name="Barry K."/>
            <person name="Bills G."/>
            <person name="Bluhm B."/>
            <person name="Cannon C."/>
            <person name="Castanera R."/>
            <person name="Culley D."/>
            <person name="Daum C."/>
            <person name="Ezra D."/>
            <person name="Gonzalez J."/>
            <person name="Henrissat B."/>
            <person name="Kuo A."/>
            <person name="Liang C."/>
            <person name="Lipzen A."/>
            <person name="Lutzoni F."/>
            <person name="Magnuson J."/>
            <person name="Mondo S."/>
            <person name="Nolan M."/>
            <person name="Ohm R."/>
            <person name="Pangilinan J."/>
            <person name="Park H.-J."/>
            <person name="Ramirez L."/>
            <person name="Alfaro M."/>
            <person name="Sun H."/>
            <person name="Tritt A."/>
            <person name="Yoshinaga Y."/>
            <person name="Zwiers L.-H."/>
            <person name="Turgeon B."/>
            <person name="Goodwin S."/>
            <person name="Spatafora J."/>
            <person name="Crous P."/>
            <person name="Grigoriev I."/>
        </authorList>
    </citation>
    <scope>NUCLEOTIDE SEQUENCE</scope>
    <source>
        <strain evidence="3">Tuck. ex Michener</strain>
    </source>
</reference>
<organism evidence="3 4">
    <name type="scientific">Viridothelium virens</name>
    <name type="common">Speckled blister lichen</name>
    <name type="synonym">Trypethelium virens</name>
    <dbReference type="NCBI Taxonomy" id="1048519"/>
    <lineage>
        <taxon>Eukaryota</taxon>
        <taxon>Fungi</taxon>
        <taxon>Dikarya</taxon>
        <taxon>Ascomycota</taxon>
        <taxon>Pezizomycotina</taxon>
        <taxon>Dothideomycetes</taxon>
        <taxon>Dothideomycetes incertae sedis</taxon>
        <taxon>Trypetheliales</taxon>
        <taxon>Trypetheliaceae</taxon>
        <taxon>Viridothelium</taxon>
    </lineage>
</organism>
<evidence type="ECO:0000259" key="2">
    <source>
        <dbReference type="Pfam" id="PF22664"/>
    </source>
</evidence>
<dbReference type="PANTHER" id="PTHR31642:SF310">
    <property type="entry name" value="FATTY ALCOHOL:CAFFEOYL-COA ACYLTRANSFERASE"/>
    <property type="match status" value="1"/>
</dbReference>
<dbReference type="OrthoDB" id="1862401at2759"/>
<gene>
    <name evidence="3" type="ORF">EV356DRAFT_499795</name>
</gene>
<proteinExistence type="predicted"/>
<dbReference type="GO" id="GO:0044550">
    <property type="term" value="P:secondary metabolite biosynthetic process"/>
    <property type="evidence" value="ECO:0007669"/>
    <property type="project" value="TreeGrafter"/>
</dbReference>
<dbReference type="InterPro" id="IPR023213">
    <property type="entry name" value="CAT-like_dom_sf"/>
</dbReference>
<dbReference type="Pfam" id="PF22664">
    <property type="entry name" value="TRI-like_N"/>
    <property type="match status" value="1"/>
</dbReference>
<dbReference type="InterPro" id="IPR054710">
    <property type="entry name" value="Tri101-like_N"/>
</dbReference>
<name>A0A6A6HN99_VIRVR</name>
<dbReference type="Pfam" id="PF02458">
    <property type="entry name" value="Transferase"/>
    <property type="match status" value="1"/>
</dbReference>
<sequence>MSECFRVPGPPFDLRLSRWDMRMMPVYSQRCLCFPLPGAGRENVKKITDLLYKALEATVEELPFLAGYVKPLSKEQSWLRNLYPGGAAYLEVHDLTREIDYLNLRQGRFASSLLDSEKLCPFPKSAYVQEDPIDVCRLRANFVAGGLILVLSIIHTACDGRGITDVLTVFADKLRQIDSGELTYDASTKPGENTHTGQTYSFDRSALLSGNGIPGSIENHLGWTATPRASHASTKFVSATNVCANFLINRDTMQALKFAAFPPKARPLNSRRAPDGYSAHSQLFDHIVGISTHDAVTALLWRSIMRARQGAGILARDAIVHFSTAVDCRTRLGLPKPYYGNTIYGVRTALSLDMLVPVHEEDTENEYKALGSLHDAATAIRTAITDATGPRFRDLLGFVERTDTTMLTRLAGVDDLSVGSVFVISYFGFEMHTLDFGRTLGGDNGHIEAFRLPSRGIAAGVPIVLPRLPDGSCELVINEREDVMALLLADPIFMRFASQQK</sequence>
<evidence type="ECO:0000313" key="3">
    <source>
        <dbReference type="EMBL" id="KAF2239604.1"/>
    </source>
</evidence>
<feature type="domain" description="Trichothecene 3-O-acetyltransferase-like N-terminal" evidence="2">
    <location>
        <begin position="26"/>
        <end position="171"/>
    </location>
</feature>
<dbReference type="EMBL" id="ML991772">
    <property type="protein sequence ID" value="KAF2239604.1"/>
    <property type="molecule type" value="Genomic_DNA"/>
</dbReference>
<dbReference type="Proteomes" id="UP000800092">
    <property type="component" value="Unassembled WGS sequence"/>
</dbReference>
<protein>
    <recommendedName>
        <fullName evidence="2">Trichothecene 3-O-acetyltransferase-like N-terminal domain-containing protein</fullName>
    </recommendedName>
</protein>
<dbReference type="AlphaFoldDB" id="A0A6A6HN99"/>
<evidence type="ECO:0000313" key="4">
    <source>
        <dbReference type="Proteomes" id="UP000800092"/>
    </source>
</evidence>
<keyword evidence="1" id="KW-0808">Transferase</keyword>
<evidence type="ECO:0000256" key="1">
    <source>
        <dbReference type="ARBA" id="ARBA00022679"/>
    </source>
</evidence>
<accession>A0A6A6HN99</accession>